<evidence type="ECO:0000256" key="4">
    <source>
        <dbReference type="ARBA" id="ARBA00023136"/>
    </source>
</evidence>
<accession>A0A0H3HC07</accession>
<dbReference type="GO" id="GO:1990281">
    <property type="term" value="C:efflux pump complex"/>
    <property type="evidence" value="ECO:0007669"/>
    <property type="project" value="TreeGrafter"/>
</dbReference>
<dbReference type="EMBL" id="CP003218">
    <property type="protein sequence ID" value="AEX05959.1"/>
    <property type="molecule type" value="Genomic_DNA"/>
</dbReference>
<feature type="signal peptide" evidence="6">
    <location>
        <begin position="1"/>
        <end position="24"/>
    </location>
</feature>
<name>A0A0H3HC07_KLEM8</name>
<gene>
    <name evidence="7" type="ordered locus">KOX_21195</name>
</gene>
<comment type="subcellular location">
    <subcellularLocation>
        <location evidence="1">Cell outer membrane</location>
    </subcellularLocation>
</comment>
<evidence type="ECO:0000313" key="7">
    <source>
        <dbReference type="EMBL" id="AEX05959.1"/>
    </source>
</evidence>
<protein>
    <submittedName>
        <fullName evidence="7">Outer membrane efflux protein</fullName>
    </submittedName>
</protein>
<dbReference type="PATRIC" id="fig|1006551.4.peg.4247"/>
<evidence type="ECO:0000256" key="1">
    <source>
        <dbReference type="ARBA" id="ARBA00004442"/>
    </source>
</evidence>
<evidence type="ECO:0000256" key="2">
    <source>
        <dbReference type="ARBA" id="ARBA00022452"/>
    </source>
</evidence>
<keyword evidence="6" id="KW-0732">Signal</keyword>
<dbReference type="KEGG" id="kox:KOX_21195"/>
<keyword evidence="3" id="KW-0812">Transmembrane</keyword>
<organism evidence="7 8">
    <name type="scientific">Klebsiella michiganensis (strain ATCC 8724 / DSM 4798 / JCM 20051 / NBRC 3318 / NRRL B-199 / KCTC 1686 / BUCSAV 143 / CCM 1901)</name>
    <dbReference type="NCBI Taxonomy" id="1006551"/>
    <lineage>
        <taxon>Bacteria</taxon>
        <taxon>Pseudomonadati</taxon>
        <taxon>Pseudomonadota</taxon>
        <taxon>Gammaproteobacteria</taxon>
        <taxon>Enterobacterales</taxon>
        <taxon>Enterobacteriaceae</taxon>
        <taxon>Klebsiella/Raoultella group</taxon>
        <taxon>Klebsiella</taxon>
    </lineage>
</organism>
<dbReference type="RefSeq" id="WP_014229478.1">
    <property type="nucleotide sequence ID" value="NC_016612.1"/>
</dbReference>
<dbReference type="GO" id="GO:0015562">
    <property type="term" value="F:efflux transmembrane transporter activity"/>
    <property type="evidence" value="ECO:0007669"/>
    <property type="project" value="InterPro"/>
</dbReference>
<evidence type="ECO:0000256" key="6">
    <source>
        <dbReference type="SAM" id="SignalP"/>
    </source>
</evidence>
<keyword evidence="4" id="KW-0472">Membrane</keyword>
<dbReference type="AlphaFoldDB" id="A0A0H3HC07"/>
<dbReference type="GO" id="GO:0015288">
    <property type="term" value="F:porin activity"/>
    <property type="evidence" value="ECO:0007669"/>
    <property type="project" value="TreeGrafter"/>
</dbReference>
<sequence length="415" mass="45414">MHIFNKAACGLPLLLSLMSTNGWATTLSEALSAAENYSAELSANDHQVNALKNMADSAMQLPDPKLKFGIENVPLGGNNAGRLTREGMTMQRVGVMQDYVSSTKRERKADSITAEARQTAANADVIRARLQRETAQAWLALAVAQKSLRSVQTLISETSRQIDVQKAGVSSASASPSSVLDVQLALNAMKNEQDNARRDVQIAQARLLQLTGKEVRDISGPLPRIERLPADEADLMAGIKLHPEVILAAREADLAKAKSGQSEVAAIPDVGVEVYYARRGDDYDDMVGVMFTVDMPIFQGKRQDKDHAADVSRTYEANDRLTLLMREHQAQQYQLISQYNAAKAIYDRQQSEVMPLLRKKVSLVNAQYRGGSSALPELLAARRDLLSGEIASNNAEKALADAWAAIRYLIPQDVK</sequence>
<dbReference type="PANTHER" id="PTHR30026:SF20">
    <property type="entry name" value="OUTER MEMBRANE PROTEIN TOLC"/>
    <property type="match status" value="1"/>
</dbReference>
<keyword evidence="2" id="KW-1134">Transmembrane beta strand</keyword>
<dbReference type="SUPFAM" id="SSF56954">
    <property type="entry name" value="Outer membrane efflux proteins (OEP)"/>
    <property type="match status" value="1"/>
</dbReference>
<evidence type="ECO:0000313" key="8">
    <source>
        <dbReference type="Proteomes" id="UP000007843"/>
    </source>
</evidence>
<dbReference type="GO" id="GO:0009279">
    <property type="term" value="C:cell outer membrane"/>
    <property type="evidence" value="ECO:0007669"/>
    <property type="project" value="UniProtKB-SubCell"/>
</dbReference>
<dbReference type="HOGENOM" id="CLU_012817_15_1_6"/>
<evidence type="ECO:0000256" key="5">
    <source>
        <dbReference type="ARBA" id="ARBA00023237"/>
    </source>
</evidence>
<reference evidence="7 8" key="1">
    <citation type="journal article" date="2012" name="J. Bacteriol.">
        <title>Complete genome sequence of Klebsiella oxytoca KCTC 1686, used in production of 2,3-butanediol.</title>
        <authorList>
            <person name="Shin S.H."/>
            <person name="Kim S."/>
            <person name="Kim J.Y."/>
            <person name="Lee S."/>
            <person name="Um Y."/>
            <person name="Oh M.K."/>
            <person name="Kim Y.R."/>
            <person name="Lee J."/>
            <person name="Yang K.S."/>
        </authorList>
    </citation>
    <scope>NUCLEOTIDE SEQUENCE [LARGE SCALE GENOMIC DNA]</scope>
    <source>
        <strain evidence="8">ATCC 8724 / DSM 4798 / JCM 20051 / NBRC 3318 / NRRL B-199 / KCTC 1686</strain>
    </source>
</reference>
<evidence type="ECO:0000256" key="3">
    <source>
        <dbReference type="ARBA" id="ARBA00022692"/>
    </source>
</evidence>
<dbReference type="InterPro" id="IPR051906">
    <property type="entry name" value="TolC-like"/>
</dbReference>
<dbReference type="Gene3D" id="1.20.1600.10">
    <property type="entry name" value="Outer membrane efflux proteins (OEP)"/>
    <property type="match status" value="1"/>
</dbReference>
<proteinExistence type="predicted"/>
<dbReference type="PANTHER" id="PTHR30026">
    <property type="entry name" value="OUTER MEMBRANE PROTEIN TOLC"/>
    <property type="match status" value="1"/>
</dbReference>
<dbReference type="Proteomes" id="UP000007843">
    <property type="component" value="Chromosome"/>
</dbReference>
<keyword evidence="5" id="KW-0998">Cell outer membrane</keyword>
<feature type="chain" id="PRO_5002611079" evidence="6">
    <location>
        <begin position="25"/>
        <end position="415"/>
    </location>
</feature>